<sequence>MHKYLRAIGFSQIKELDDQDRLLHDVLSHYDFKKVIENEDHQLFAEISREYAPNAGITVCGHYDEDNLFHMEYYYPHFWGSQVTTYEQVTVERHIATESYAAACDDMRVGTTLIFYLNNASEYLSLKESGVFKEVQASVTLAALADSGSILMPVRKEKKPVTENPEKTEHRNSLVNAAQNGDQKAIESLTMEDIDAYTTLTNRVKHEDIYTIVDSYFMPYGMECDLYSILGDITSVEKNVNAVTDEEIWQMSILCNDVPMDVCINAKDLFGEPAVGRRFKGSVWLQGRVDI</sequence>
<accession>I5ATX8</accession>
<dbReference type="AlphaFoldDB" id="I5ATX8"/>
<reference evidence="1 2" key="1">
    <citation type="submission" date="2010-08" db="EMBL/GenBank/DDBJ databases">
        <authorList>
            <consortium name="US DOE Joint Genome Institute (JGI-PGF)"/>
            <person name="Lucas S."/>
            <person name="Copeland A."/>
            <person name="Lapidus A."/>
            <person name="Cheng J.-F."/>
            <person name="Bruce D."/>
            <person name="Goodwin L."/>
            <person name="Pitluck S."/>
            <person name="Land M.L."/>
            <person name="Hauser L."/>
            <person name="Chang Y.-J."/>
            <person name="Anderson I.J."/>
            <person name="Johnson E."/>
            <person name="Mulhopadhyay B."/>
            <person name="Kyrpides N."/>
            <person name="Woyke T.J."/>
        </authorList>
    </citation>
    <scope>NUCLEOTIDE SEQUENCE [LARGE SCALE GENOMIC DNA]</scope>
    <source>
        <strain evidence="1 2">6</strain>
    </source>
</reference>
<dbReference type="OrthoDB" id="9774037at2"/>
<organism evidence="1 2">
    <name type="scientific">Eubacterium cellulosolvens (strain ATCC 43171 / JCM 9499 / 6)</name>
    <name type="common">Cillobacterium cellulosolvens</name>
    <dbReference type="NCBI Taxonomy" id="633697"/>
    <lineage>
        <taxon>Bacteria</taxon>
        <taxon>Bacillati</taxon>
        <taxon>Bacillota</taxon>
        <taxon>Clostridia</taxon>
        <taxon>Eubacteriales</taxon>
        <taxon>Eubacteriaceae</taxon>
        <taxon>Eubacterium</taxon>
    </lineage>
</organism>
<protein>
    <submittedName>
        <fullName evidence="1">Uncharacterized protein</fullName>
    </submittedName>
</protein>
<reference evidence="1 2" key="2">
    <citation type="submission" date="2012-02" db="EMBL/GenBank/DDBJ databases">
        <title>Improved High-Quality Draft sequence of Eubacterium cellulosolvens 6.</title>
        <authorList>
            <consortium name="US DOE Joint Genome Institute"/>
            <person name="Lucas S."/>
            <person name="Han J."/>
            <person name="Lapidus A."/>
            <person name="Cheng J.-F."/>
            <person name="Goodwin L."/>
            <person name="Pitluck S."/>
            <person name="Peters L."/>
            <person name="Mikhailova N."/>
            <person name="Gu W."/>
            <person name="Detter J.C."/>
            <person name="Han C."/>
            <person name="Tapia R."/>
            <person name="Land M."/>
            <person name="Hauser L."/>
            <person name="Kyrpides N."/>
            <person name="Ivanova N."/>
            <person name="Pagani I."/>
            <person name="Johnson E."/>
            <person name="Mukhopadhyay B."/>
            <person name="Anderson I."/>
            <person name="Woyke T."/>
        </authorList>
    </citation>
    <scope>NUCLEOTIDE SEQUENCE [LARGE SCALE GENOMIC DNA]</scope>
    <source>
        <strain evidence="1 2">6</strain>
    </source>
</reference>
<evidence type="ECO:0000313" key="1">
    <source>
        <dbReference type="EMBL" id="EIM57251.1"/>
    </source>
</evidence>
<dbReference type="InterPro" id="IPR024541">
    <property type="entry name" value="DUF3881"/>
</dbReference>
<dbReference type="HOGENOM" id="CLU_958785_0_0_9"/>
<dbReference type="Proteomes" id="UP000005753">
    <property type="component" value="Chromosome"/>
</dbReference>
<dbReference type="STRING" id="633697.EubceDRAFT1_1453"/>
<evidence type="ECO:0000313" key="2">
    <source>
        <dbReference type="Proteomes" id="UP000005753"/>
    </source>
</evidence>
<dbReference type="eggNOG" id="ENOG502Z916">
    <property type="taxonomic scope" value="Bacteria"/>
</dbReference>
<proteinExistence type="predicted"/>
<name>I5ATX8_EUBC6</name>
<keyword evidence="2" id="KW-1185">Reference proteome</keyword>
<dbReference type="Pfam" id="PF12997">
    <property type="entry name" value="DUF3881"/>
    <property type="match status" value="1"/>
</dbReference>
<gene>
    <name evidence="1" type="ORF">EubceDRAFT1_1453</name>
</gene>
<dbReference type="EMBL" id="CM001487">
    <property type="protein sequence ID" value="EIM57251.1"/>
    <property type="molecule type" value="Genomic_DNA"/>
</dbReference>